<evidence type="ECO:0000313" key="3">
    <source>
        <dbReference type="Proteomes" id="UP000039865"/>
    </source>
</evidence>
<gene>
    <name evidence="2" type="primary">Contig1804.g1952</name>
    <name evidence="2" type="ORF">STYLEM_16497</name>
</gene>
<dbReference type="AlphaFoldDB" id="A0A078AZ34"/>
<evidence type="ECO:0000313" key="2">
    <source>
        <dbReference type="EMBL" id="CDW87394.1"/>
    </source>
</evidence>
<dbReference type="Proteomes" id="UP000039865">
    <property type="component" value="Unassembled WGS sequence"/>
</dbReference>
<feature type="compositionally biased region" description="Low complexity" evidence="1">
    <location>
        <begin position="283"/>
        <end position="306"/>
    </location>
</feature>
<dbReference type="EMBL" id="CCKQ01015574">
    <property type="protein sequence ID" value="CDW87394.1"/>
    <property type="molecule type" value="Genomic_DNA"/>
</dbReference>
<feature type="compositionally biased region" description="Basic and acidic residues" evidence="1">
    <location>
        <begin position="1007"/>
        <end position="1017"/>
    </location>
</feature>
<proteinExistence type="predicted"/>
<evidence type="ECO:0000256" key="1">
    <source>
        <dbReference type="SAM" id="MobiDB-lite"/>
    </source>
</evidence>
<feature type="compositionally biased region" description="Polar residues" evidence="1">
    <location>
        <begin position="125"/>
        <end position="141"/>
    </location>
</feature>
<accession>A0A078AZ34</accession>
<protein>
    <submittedName>
        <fullName evidence="2">Uncharacterized protein</fullName>
    </submittedName>
</protein>
<feature type="compositionally biased region" description="Polar residues" evidence="1">
    <location>
        <begin position="1019"/>
        <end position="1031"/>
    </location>
</feature>
<feature type="compositionally biased region" description="Polar residues" evidence="1">
    <location>
        <begin position="313"/>
        <end position="323"/>
    </location>
</feature>
<keyword evidence="3" id="KW-1185">Reference proteome</keyword>
<organism evidence="2 3">
    <name type="scientific">Stylonychia lemnae</name>
    <name type="common">Ciliate</name>
    <dbReference type="NCBI Taxonomy" id="5949"/>
    <lineage>
        <taxon>Eukaryota</taxon>
        <taxon>Sar</taxon>
        <taxon>Alveolata</taxon>
        <taxon>Ciliophora</taxon>
        <taxon>Intramacronucleata</taxon>
        <taxon>Spirotrichea</taxon>
        <taxon>Stichotrichia</taxon>
        <taxon>Sporadotrichida</taxon>
        <taxon>Oxytrichidae</taxon>
        <taxon>Stylonychinae</taxon>
        <taxon>Stylonychia</taxon>
    </lineage>
</organism>
<feature type="region of interest" description="Disordered" evidence="1">
    <location>
        <begin position="283"/>
        <end position="323"/>
    </location>
</feature>
<reference evidence="2 3" key="1">
    <citation type="submission" date="2014-06" db="EMBL/GenBank/DDBJ databases">
        <authorList>
            <person name="Swart Estienne"/>
        </authorList>
    </citation>
    <scope>NUCLEOTIDE SEQUENCE [LARGE SCALE GENOMIC DNA]</scope>
    <source>
        <strain evidence="2 3">130c</strain>
    </source>
</reference>
<sequence length="1092" mass="128736">MMMISENTINYLSPNKTMPNSQLRPSSRNQTAPDITKFQNSKIALKGRRSIINYNSNQMKEGSQSYLRKASATLNQTMGTETVMTQLTSDGSTSYSRPTTANLWRKVDSRNSNYASTTKQQFITQGATQKNQTKRIQLSPRNTRENNHSALKQNDNSFQLNRLNITDISDIANKSFNSANKPRPQTAANIDKMQVPYQKINFKFRPQTNTQIQQAYDSQPQLSLSNQHRYRQIKPRNKSLSKMNSTFNTKSSTRNNLLDITEFGIEYSQNIFNPQFKDQLLKQQQQQANKIRQQSTSGQRSRQLQSAKRPISTLVSSKPSRQNNFMMSDAGYADQNPYSHTTTTVKKVIKQNIPLKQNEKENILSEKMGQKLSNLTEIENQNLQDEITKLRTIEDMLMETMIGGNNKSNANECQDLLQKTDKSIKLMQYKLSKMVCGGINQTLLSQNAPVNLDLIESTPIYCRVYTFQREAPLRINIEFRDKIEGDFKLYISDTSNEPNESNSTYYFHNQTKILVDPKRTTAPTSHSEALQKAKNKDNSRRFQCNYLFLNFTSLRGCSIKVHTKFPREDDDYDSRKKHKSNGGSQVRKMQYLIREEVQNRIRDIQDNPHALDEIKEIISKMKKDRRERLFGICNTNFMIQNTTIIENWESYINSQNKKRSLSIERIKVYQKKRHVMDIKKLHERIQRMNKWEMIREQRKFDAQDREKLLIRQEKNKKWINYLNLTYIIHSMFDNFRTKRAEVMLEQLRQRSARRIQNWYKINFKSIGLTYEVRLARKVAMQYIKNLQYYVFRAMSLIGYVRNEKVEDNAHDTIFKFLTNKSEVHVLKMKFIQFYKTGKNMSHSNLIVQKIQNSWKERMILLRYKIDFLIYIWDREKSIMNKHYYLKSKKNKKAKNIYNKLTQIDNSIRDSLIKEYFEKCRLEFTVQFFESKLDQNPKFVQEITNRLDAMRAQIKIKEEKIFHGVKMDEPLIDYEEPSIIHNKEQQISGLNSSKDAKKGKKTGQGLINKKDLQSEKHQKQGSFSKKPNLKGNQVSVQPEFSKFKKHSSILHKEPHFNQIVDIHQAVLFLKYIPRRIQMQRMIRRAMNSQNLDL</sequence>
<dbReference type="InParanoid" id="A0A078AZ34"/>
<name>A0A078AZ34_STYLE</name>
<dbReference type="OrthoDB" id="327800at2759"/>
<feature type="region of interest" description="Disordered" evidence="1">
    <location>
        <begin position="9"/>
        <end position="33"/>
    </location>
</feature>
<feature type="region of interest" description="Disordered" evidence="1">
    <location>
        <begin position="125"/>
        <end position="157"/>
    </location>
</feature>
<feature type="region of interest" description="Disordered" evidence="1">
    <location>
        <begin position="983"/>
        <end position="1031"/>
    </location>
</feature>
<feature type="compositionally biased region" description="Polar residues" evidence="1">
    <location>
        <begin position="148"/>
        <end position="157"/>
    </location>
</feature>